<dbReference type="PANTHER" id="PTHR43201">
    <property type="entry name" value="ACYL-COA SYNTHETASE"/>
    <property type="match status" value="1"/>
</dbReference>
<dbReference type="Pfam" id="PF13193">
    <property type="entry name" value="AMP-binding_C"/>
    <property type="match status" value="1"/>
</dbReference>
<dbReference type="PANTHER" id="PTHR43201:SF8">
    <property type="entry name" value="ACYL-COA SYNTHETASE FAMILY MEMBER 3"/>
    <property type="match status" value="1"/>
</dbReference>
<dbReference type="InterPro" id="IPR020845">
    <property type="entry name" value="AMP-binding_CS"/>
</dbReference>
<protein>
    <submittedName>
        <fullName evidence="4">Malonyl-CoA synthase</fullName>
    </submittedName>
</protein>
<accession>A0ABT3GUN8</accession>
<name>A0ABT3GUN8_9RHOB</name>
<dbReference type="InterPro" id="IPR042099">
    <property type="entry name" value="ANL_N_sf"/>
</dbReference>
<dbReference type="Gene3D" id="3.30.300.30">
    <property type="match status" value="1"/>
</dbReference>
<dbReference type="RefSeq" id="WP_264504394.1">
    <property type="nucleotide sequence ID" value="NZ_JAPDFL010000001.1"/>
</dbReference>
<sequence length="522" mass="55675">MSDNLFDQLTRSITDLEAPAIETESGTLSYAALIARTGQIANALEIGPGDRVAVQIEKSVDAILLYLATVRAGGVFLPLNTGYTAAEVAYFLGDAAPAVFVCDPAQLDVLRPVAKAAGARIETLDTQGGGSLGVAIAAASAAFDTVARGTDDLAALLYTSGTTGRSKGAMLSHGNLLSNTRALQDAWRFSASDVLIHALPVFHTHGLFVATNVTLFSGASMILLPKFDPARILALMARATVLMGVPTFYVRLLDQPGLSRDAVENMRLFVSGSAPLLEETHRSWQERTGHAILERYGMTETNMNVSNPYDGDRVAGTVGQPLPGVEVIVTDPASGAELPQGEIGMIEVRGPNVFQGYWQMPEKTAEELRANGFFITGDLGRYDDRGYLQIVGRGKDLIISGGFNVYPKEVEAEIDAIPGVFESAVIGLPHRDLGEAVTAVVVTNARPAPDEAAILMALHDRLAKFKQPKRVLFVEELPRNTMGKVQKTRCARRMGICTPVERGFSCAGAAPCPGIPAKRLNV</sequence>
<dbReference type="InterPro" id="IPR045851">
    <property type="entry name" value="AMP-bd_C_sf"/>
</dbReference>
<dbReference type="Proteomes" id="UP001208938">
    <property type="component" value="Unassembled WGS sequence"/>
</dbReference>
<comment type="caution">
    <text evidence="4">The sequence shown here is derived from an EMBL/GenBank/DDBJ whole genome shotgun (WGS) entry which is preliminary data.</text>
</comment>
<dbReference type="InterPro" id="IPR000873">
    <property type="entry name" value="AMP-dep_synth/lig_dom"/>
</dbReference>
<evidence type="ECO:0000259" key="3">
    <source>
        <dbReference type="Pfam" id="PF13193"/>
    </source>
</evidence>
<evidence type="ECO:0000259" key="2">
    <source>
        <dbReference type="Pfam" id="PF00501"/>
    </source>
</evidence>
<organism evidence="4 5">
    <name type="scientific">Pararhodobacter zhoushanensis</name>
    <dbReference type="NCBI Taxonomy" id="2479545"/>
    <lineage>
        <taxon>Bacteria</taxon>
        <taxon>Pseudomonadati</taxon>
        <taxon>Pseudomonadota</taxon>
        <taxon>Alphaproteobacteria</taxon>
        <taxon>Rhodobacterales</taxon>
        <taxon>Paracoccaceae</taxon>
        <taxon>Pararhodobacter</taxon>
    </lineage>
</organism>
<dbReference type="CDD" id="cd05941">
    <property type="entry name" value="MCS"/>
    <property type="match status" value="1"/>
</dbReference>
<dbReference type="Pfam" id="PF00501">
    <property type="entry name" value="AMP-binding"/>
    <property type="match status" value="1"/>
</dbReference>
<reference evidence="4 5" key="1">
    <citation type="submission" date="2022-10" db="EMBL/GenBank/DDBJ databases">
        <title>Pararhodobacter sp. nov., isolated from marine algae.</title>
        <authorList>
            <person name="Choi B.J."/>
            <person name="Kim J.M."/>
            <person name="Lee J.K."/>
            <person name="Choi D.G."/>
            <person name="Jeon C.O."/>
        </authorList>
    </citation>
    <scope>NUCLEOTIDE SEQUENCE [LARGE SCALE GENOMIC DNA]</scope>
    <source>
        <strain evidence="4 5">ZQ420</strain>
    </source>
</reference>
<keyword evidence="5" id="KW-1185">Reference proteome</keyword>
<proteinExistence type="inferred from homology"/>
<dbReference type="EMBL" id="JAPDFL010000001">
    <property type="protein sequence ID" value="MCW1931263.1"/>
    <property type="molecule type" value="Genomic_DNA"/>
</dbReference>
<evidence type="ECO:0000313" key="5">
    <source>
        <dbReference type="Proteomes" id="UP001208938"/>
    </source>
</evidence>
<dbReference type="PROSITE" id="PS00455">
    <property type="entry name" value="AMP_BINDING"/>
    <property type="match status" value="1"/>
</dbReference>
<evidence type="ECO:0000256" key="1">
    <source>
        <dbReference type="ARBA" id="ARBA00006432"/>
    </source>
</evidence>
<feature type="domain" description="AMP-binding enzyme C-terminal" evidence="3">
    <location>
        <begin position="409"/>
        <end position="484"/>
    </location>
</feature>
<dbReference type="Gene3D" id="3.40.50.12780">
    <property type="entry name" value="N-terminal domain of ligase-like"/>
    <property type="match status" value="1"/>
</dbReference>
<dbReference type="NCBIfam" id="NF005702">
    <property type="entry name" value="PRK07514.1"/>
    <property type="match status" value="1"/>
</dbReference>
<feature type="domain" description="AMP-dependent synthetase/ligase" evidence="2">
    <location>
        <begin position="17"/>
        <end position="358"/>
    </location>
</feature>
<evidence type="ECO:0000313" key="4">
    <source>
        <dbReference type="EMBL" id="MCW1931263.1"/>
    </source>
</evidence>
<gene>
    <name evidence="4" type="ORF">OKW52_03020</name>
</gene>
<dbReference type="SUPFAM" id="SSF56801">
    <property type="entry name" value="Acetyl-CoA synthetase-like"/>
    <property type="match status" value="1"/>
</dbReference>
<dbReference type="InterPro" id="IPR025110">
    <property type="entry name" value="AMP-bd_C"/>
</dbReference>
<comment type="similarity">
    <text evidence="1">Belongs to the ATP-dependent AMP-binding enzyme family.</text>
</comment>